<dbReference type="Proteomes" id="UP001368500">
    <property type="component" value="Unassembled WGS sequence"/>
</dbReference>
<sequence>MPTPTSRGQHRGAPGDLPGYASGSDERGRRDRHIGQSADPLNAGQPAVSARLHTPVDVASLVVGRPRTGSRTYIALQLSARPEGVTSLQLSVVLACTVQHACEALQRVIRDCGIPLQRIHTEPVAGQRGRPEIRFRLPDELLVHPTIADVLAGFEGARRPDFQISARRPVQAEPVAAPAALPPAATVIPRRLDRHEIDPSAPLQGAGFAALAIGSYPAPLRPWTERTN</sequence>
<evidence type="ECO:0000313" key="2">
    <source>
        <dbReference type="EMBL" id="MEK8025019.1"/>
    </source>
</evidence>
<dbReference type="EMBL" id="JBBUTF010000003">
    <property type="protein sequence ID" value="MEK8025019.1"/>
    <property type="molecule type" value="Genomic_DNA"/>
</dbReference>
<evidence type="ECO:0000256" key="1">
    <source>
        <dbReference type="SAM" id="MobiDB-lite"/>
    </source>
</evidence>
<organism evidence="2 3">
    <name type="scientific">Pseudaquabacterium rugosum</name>
    <dbReference type="NCBI Taxonomy" id="2984194"/>
    <lineage>
        <taxon>Bacteria</taxon>
        <taxon>Pseudomonadati</taxon>
        <taxon>Pseudomonadota</taxon>
        <taxon>Betaproteobacteria</taxon>
        <taxon>Burkholderiales</taxon>
        <taxon>Sphaerotilaceae</taxon>
        <taxon>Pseudaquabacterium</taxon>
    </lineage>
</organism>
<keyword evidence="3" id="KW-1185">Reference proteome</keyword>
<accession>A0ABU9B798</accession>
<name>A0ABU9B798_9BURK</name>
<proteinExistence type="predicted"/>
<feature type="region of interest" description="Disordered" evidence="1">
    <location>
        <begin position="1"/>
        <end position="49"/>
    </location>
</feature>
<protein>
    <submittedName>
        <fullName evidence="2">Uncharacterized protein</fullName>
    </submittedName>
</protein>
<reference evidence="2 3" key="1">
    <citation type="submission" date="2024-04" db="EMBL/GenBank/DDBJ databases">
        <title>Novel species of the genus Ideonella isolated from streams.</title>
        <authorList>
            <person name="Lu H."/>
        </authorList>
    </citation>
    <scope>NUCLEOTIDE SEQUENCE [LARGE SCALE GENOMIC DNA]</scope>
    <source>
        <strain evidence="2 3">BYS139W</strain>
    </source>
</reference>
<dbReference type="RefSeq" id="WP_341372802.1">
    <property type="nucleotide sequence ID" value="NZ_JBBUTF010000003.1"/>
</dbReference>
<gene>
    <name evidence="2" type="ORF">AACH11_03470</name>
</gene>
<evidence type="ECO:0000313" key="3">
    <source>
        <dbReference type="Proteomes" id="UP001368500"/>
    </source>
</evidence>
<comment type="caution">
    <text evidence="2">The sequence shown here is derived from an EMBL/GenBank/DDBJ whole genome shotgun (WGS) entry which is preliminary data.</text>
</comment>